<proteinExistence type="predicted"/>
<dbReference type="EMBL" id="AP008231">
    <property type="protein sequence ID" value="BAD80517.1"/>
    <property type="molecule type" value="Genomic_DNA"/>
</dbReference>
<organism evidence="1 2">
    <name type="scientific">Synechococcus sp. (strain ATCC 27144 / PCC 6301 / SAUG 1402/1)</name>
    <name type="common">Anacystis nidulans</name>
    <dbReference type="NCBI Taxonomy" id="269084"/>
    <lineage>
        <taxon>Bacteria</taxon>
        <taxon>Bacillati</taxon>
        <taxon>Cyanobacteriota</taxon>
        <taxon>Cyanophyceae</taxon>
        <taxon>Synechococcales</taxon>
        <taxon>Synechococcaceae</taxon>
        <taxon>Synechococcus</taxon>
    </lineage>
</organism>
<dbReference type="AlphaFoldDB" id="A0A0H3K5G5"/>
<dbReference type="InterPro" id="IPR045584">
    <property type="entry name" value="Pilin-like"/>
</dbReference>
<name>A0A0H3K5G5_SYNP6</name>
<sequence>MLSPPSRRAGSEFRLVPYYSRPYRTAGRRDRLGQISEQKPEYSRLSYVLAPTARSPVMTLLPHRRQSAMLSPGQALAGVVAMGIVAALAMPSVMKVQQQAQLEEAVSTTERILRTIHQNAQSRDRDCSFSLVGLAVSVAPSNCWSATPLNFANISSAIRIDPDSTLIGPKIAIFQASGNVDLDGARQGRRVLVLEHSQLPGRRCIEVIHSGGINSGIWDGRQCD</sequence>
<dbReference type="KEGG" id="syc:syc2327_d"/>
<dbReference type="Proteomes" id="UP000001175">
    <property type="component" value="Chromosome"/>
</dbReference>
<dbReference type="SUPFAM" id="SSF54523">
    <property type="entry name" value="Pili subunits"/>
    <property type="match status" value="1"/>
</dbReference>
<accession>A0A0H3K5G5</accession>
<evidence type="ECO:0000313" key="1">
    <source>
        <dbReference type="EMBL" id="BAD80517.1"/>
    </source>
</evidence>
<reference evidence="1 2" key="1">
    <citation type="journal article" date="2007" name="Photosyn. Res.">
        <title>Complete nucleotide sequence of the freshwater unicellular cyanobacterium Synechococcus elongatus PCC 6301 chromosome: gene content and organization.</title>
        <authorList>
            <person name="Sugita C."/>
            <person name="Ogata K."/>
            <person name="Shikata M."/>
            <person name="Jikuya H."/>
            <person name="Takano J."/>
            <person name="Furumichi M."/>
            <person name="Kanehisa M."/>
            <person name="Omata T."/>
            <person name="Sugiura M."/>
            <person name="Sugita M."/>
        </authorList>
    </citation>
    <scope>NUCLEOTIDE SEQUENCE [LARGE SCALE GENOMIC DNA]</scope>
    <source>
        <strain evidence="2">ATCC 27144 / PCC 6301 / SAUG 1402/1</strain>
    </source>
</reference>
<gene>
    <name evidence="1" type="ordered locus">syc2327_d</name>
</gene>
<evidence type="ECO:0000313" key="2">
    <source>
        <dbReference type="Proteomes" id="UP000001175"/>
    </source>
</evidence>
<protein>
    <submittedName>
        <fullName evidence="1">Uncharacterized protein</fullName>
    </submittedName>
</protein>